<name>I7ADI0_ENCRO</name>
<dbReference type="OrthoDB" id="2191229at2759"/>
<organism evidence="2 3">
    <name type="scientific">Encephalitozoon romaleae (strain SJ-2008)</name>
    <name type="common">Microsporidian parasite</name>
    <dbReference type="NCBI Taxonomy" id="1178016"/>
    <lineage>
        <taxon>Eukaryota</taxon>
        <taxon>Fungi</taxon>
        <taxon>Fungi incertae sedis</taxon>
        <taxon>Microsporidia</taxon>
        <taxon>Unikaryonidae</taxon>
        <taxon>Encephalitozoon</taxon>
    </lineage>
</organism>
<feature type="coiled-coil region" evidence="1">
    <location>
        <begin position="73"/>
        <end position="107"/>
    </location>
</feature>
<gene>
    <name evidence="2" type="ordered locus">EROM_030060</name>
</gene>
<proteinExistence type="predicted"/>
<keyword evidence="3" id="KW-1185">Reference proteome</keyword>
<dbReference type="AlphaFoldDB" id="I7ADI0"/>
<reference evidence="2 3" key="1">
    <citation type="journal article" date="2012" name="Proc. Natl. Acad. Sci. U.S.A.">
        <title>Gain and loss of multiple functionally related, horizontally transferred genes in the reduced genomes of two microsporidian parasites.</title>
        <authorList>
            <person name="Pombert J.-F."/>
            <person name="Selman M."/>
            <person name="Burki F."/>
            <person name="Bardell F.T."/>
            <person name="Farinelli L."/>
            <person name="Solter L.F."/>
            <person name="Whitman D.W."/>
            <person name="Weiss L.M."/>
            <person name="Corradi N."/>
            <person name="Keeling P.J."/>
        </authorList>
    </citation>
    <scope>NUCLEOTIDE SEQUENCE [LARGE SCALE GENOMIC DNA]</scope>
    <source>
        <strain evidence="2 3">SJ-2008</strain>
    </source>
</reference>
<evidence type="ECO:0000256" key="1">
    <source>
        <dbReference type="SAM" id="Coils"/>
    </source>
</evidence>
<protein>
    <submittedName>
        <fullName evidence="2">Uncharacterized protein</fullName>
    </submittedName>
</protein>
<dbReference type="KEGG" id="ero:EROM_030060"/>
<dbReference type="EMBL" id="CP003520">
    <property type="protein sequence ID" value="AFN82625.1"/>
    <property type="molecule type" value="Genomic_DNA"/>
</dbReference>
<dbReference type="HOGENOM" id="CLU_085830_0_0_1"/>
<sequence length="285" mass="33560">MNRYETADHDYMHAKDYFNNYKFGYIERTTKTLLLQSLRPEDRQNEDLLTILNQSKSQLKDVKSIGKEASKSISELSELIYEARNKLSRYEEMLKYETEREKSLKEECTRFESLDENLKVYDELTAQFDRGCKEMQVNIEKINVLKEEIAMMSTNEAEEELKSIKNRRDKLCGKQKRPSLITMESYIENSYNWYRKALEFIKNVFGISLVTIEQENNEMYMRLKASTCEIGIFVRDGRMIESKLYNTSDESLMSLFPALNKFAVSINDPRTLLMLVANRCTTSED</sequence>
<accession>I7ADI0</accession>
<dbReference type="VEuPathDB" id="MicrosporidiaDB:EROM_030060"/>
<dbReference type="GeneID" id="20520913"/>
<evidence type="ECO:0000313" key="2">
    <source>
        <dbReference type="EMBL" id="AFN82625.1"/>
    </source>
</evidence>
<dbReference type="Proteomes" id="UP000010094">
    <property type="component" value="Chromosome III"/>
</dbReference>
<keyword evidence="1" id="KW-0175">Coiled coil</keyword>
<evidence type="ECO:0000313" key="3">
    <source>
        <dbReference type="Proteomes" id="UP000010094"/>
    </source>
</evidence>
<dbReference type="RefSeq" id="XP_009264122.1">
    <property type="nucleotide sequence ID" value="XM_009265847.1"/>
</dbReference>